<feature type="domain" description="Trypsin inhibitor" evidence="6">
    <location>
        <begin position="92"/>
        <end position="121"/>
    </location>
</feature>
<dbReference type="InterPro" id="IPR040875">
    <property type="entry name" value="Tryp_inh"/>
</dbReference>
<keyword evidence="3" id="KW-0722">Serine protease inhibitor</keyword>
<proteinExistence type="inferred from homology"/>
<dbReference type="RefSeq" id="XP_021840116.1">
    <property type="nucleotide sequence ID" value="XM_021984424.2"/>
</dbReference>
<sequence length="122" mass="13342">MIKTNPHLYYQILSQKCLANIMGFSKFAVFALLMLAASGVIDAKYQPITTGPIMSEELLKAEVKALASLREIERSVIASKLMQKLIRTEDKCSPPGAACGRSEDCCSGACVPHPFMFIIVCQ</sequence>
<protein>
    <recommendedName>
        <fullName evidence="6">Trypsin inhibitor domain-containing protein</fullName>
    </recommendedName>
</protein>
<organism evidence="7 8">
    <name type="scientific">Spinacia oleracea</name>
    <name type="common">Spinach</name>
    <dbReference type="NCBI Taxonomy" id="3562"/>
    <lineage>
        <taxon>Eukaryota</taxon>
        <taxon>Viridiplantae</taxon>
        <taxon>Streptophyta</taxon>
        <taxon>Embryophyta</taxon>
        <taxon>Tracheophyta</taxon>
        <taxon>Spermatophyta</taxon>
        <taxon>Magnoliopsida</taxon>
        <taxon>eudicotyledons</taxon>
        <taxon>Gunneridae</taxon>
        <taxon>Pentapetalae</taxon>
        <taxon>Caryophyllales</taxon>
        <taxon>Chenopodiaceae</taxon>
        <taxon>Chenopodioideae</taxon>
        <taxon>Anserineae</taxon>
        <taxon>Spinacia</taxon>
    </lineage>
</organism>
<dbReference type="OrthoDB" id="1705635at2759"/>
<keyword evidence="4" id="KW-1015">Disulfide bond</keyword>
<evidence type="ECO:0000313" key="8">
    <source>
        <dbReference type="RefSeq" id="XP_021840116.1"/>
    </source>
</evidence>
<keyword evidence="2" id="KW-0960">Knottin</keyword>
<accession>A0A9R0JMF0</accession>
<dbReference type="GO" id="GO:0004867">
    <property type="term" value="F:serine-type endopeptidase inhibitor activity"/>
    <property type="evidence" value="ECO:0007669"/>
    <property type="project" value="UniProtKB-KW"/>
</dbReference>
<reference evidence="7" key="1">
    <citation type="journal article" date="2021" name="Nat. Commun.">
        <title>Genomic analyses provide insights into spinach domestication and the genetic basis of agronomic traits.</title>
        <authorList>
            <person name="Cai X."/>
            <person name="Sun X."/>
            <person name="Xu C."/>
            <person name="Sun H."/>
            <person name="Wang X."/>
            <person name="Ge C."/>
            <person name="Zhang Z."/>
            <person name="Wang Q."/>
            <person name="Fei Z."/>
            <person name="Jiao C."/>
            <person name="Wang Q."/>
        </authorList>
    </citation>
    <scope>NUCLEOTIDE SEQUENCE [LARGE SCALE GENOMIC DNA]</scope>
    <source>
        <strain evidence="7">cv. Varoflay</strain>
    </source>
</reference>
<evidence type="ECO:0000256" key="4">
    <source>
        <dbReference type="ARBA" id="ARBA00023157"/>
    </source>
</evidence>
<name>A0A9R0JMF0_SPIOL</name>
<gene>
    <name evidence="8" type="primary">LOC110779983</name>
</gene>
<evidence type="ECO:0000259" key="6">
    <source>
        <dbReference type="Pfam" id="PF17983"/>
    </source>
</evidence>
<comment type="similarity">
    <text evidence="5">Belongs to the Mirabilis serine proteinase inhibitor family.</text>
</comment>
<evidence type="ECO:0000256" key="1">
    <source>
        <dbReference type="ARBA" id="ARBA00022690"/>
    </source>
</evidence>
<keyword evidence="7" id="KW-1185">Reference proteome</keyword>
<dbReference type="GeneID" id="110779983"/>
<keyword evidence="1" id="KW-0646">Protease inhibitor</keyword>
<reference evidence="8" key="2">
    <citation type="submission" date="2025-08" db="UniProtKB">
        <authorList>
            <consortium name="RefSeq"/>
        </authorList>
    </citation>
    <scope>IDENTIFICATION</scope>
    <source>
        <tissue evidence="8">Leaf</tissue>
    </source>
</reference>
<evidence type="ECO:0000256" key="2">
    <source>
        <dbReference type="ARBA" id="ARBA00022854"/>
    </source>
</evidence>
<evidence type="ECO:0000313" key="7">
    <source>
        <dbReference type="Proteomes" id="UP000813463"/>
    </source>
</evidence>
<evidence type="ECO:0000256" key="5">
    <source>
        <dbReference type="ARBA" id="ARBA00024337"/>
    </source>
</evidence>
<dbReference type="Pfam" id="PF17983">
    <property type="entry name" value="Tryp_inh"/>
    <property type="match status" value="1"/>
</dbReference>
<dbReference type="AlphaFoldDB" id="A0A9R0JMF0"/>
<dbReference type="KEGG" id="soe:110779983"/>
<evidence type="ECO:0000256" key="3">
    <source>
        <dbReference type="ARBA" id="ARBA00022900"/>
    </source>
</evidence>
<dbReference type="Proteomes" id="UP000813463">
    <property type="component" value="Chromosome 5"/>
</dbReference>